<organism evidence="1 2">
    <name type="scientific">Parelaphostrongylus tenuis</name>
    <name type="common">Meningeal worm</name>
    <dbReference type="NCBI Taxonomy" id="148309"/>
    <lineage>
        <taxon>Eukaryota</taxon>
        <taxon>Metazoa</taxon>
        <taxon>Ecdysozoa</taxon>
        <taxon>Nematoda</taxon>
        <taxon>Chromadorea</taxon>
        <taxon>Rhabditida</taxon>
        <taxon>Rhabditina</taxon>
        <taxon>Rhabditomorpha</taxon>
        <taxon>Strongyloidea</taxon>
        <taxon>Metastrongylidae</taxon>
        <taxon>Parelaphostrongylus</taxon>
    </lineage>
</organism>
<reference evidence="1" key="1">
    <citation type="submission" date="2021-06" db="EMBL/GenBank/DDBJ databases">
        <title>Parelaphostrongylus tenuis whole genome reference sequence.</title>
        <authorList>
            <person name="Garwood T.J."/>
            <person name="Larsen P.A."/>
            <person name="Fountain-Jones N.M."/>
            <person name="Garbe J.R."/>
            <person name="Macchietto M.G."/>
            <person name="Kania S.A."/>
            <person name="Gerhold R.W."/>
            <person name="Richards J.E."/>
            <person name="Wolf T.M."/>
        </authorList>
    </citation>
    <scope>NUCLEOTIDE SEQUENCE</scope>
    <source>
        <strain evidence="1">MNPRO001-30</strain>
        <tissue evidence="1">Meninges</tissue>
    </source>
</reference>
<dbReference type="AlphaFoldDB" id="A0AAD5M6E2"/>
<accession>A0AAD5M6E2</accession>
<protein>
    <submittedName>
        <fullName evidence="1">Uncharacterized protein</fullName>
    </submittedName>
</protein>
<proteinExistence type="predicted"/>
<gene>
    <name evidence="1" type="ORF">KIN20_009451</name>
</gene>
<dbReference type="EMBL" id="JAHQIW010001571">
    <property type="protein sequence ID" value="KAJ1352937.1"/>
    <property type="molecule type" value="Genomic_DNA"/>
</dbReference>
<keyword evidence="2" id="KW-1185">Reference proteome</keyword>
<evidence type="ECO:0000313" key="2">
    <source>
        <dbReference type="Proteomes" id="UP001196413"/>
    </source>
</evidence>
<comment type="caution">
    <text evidence="1">The sequence shown here is derived from an EMBL/GenBank/DDBJ whole genome shotgun (WGS) entry which is preliminary data.</text>
</comment>
<dbReference type="Proteomes" id="UP001196413">
    <property type="component" value="Unassembled WGS sequence"/>
</dbReference>
<name>A0AAD5M6E2_PARTN</name>
<evidence type="ECO:0000313" key="1">
    <source>
        <dbReference type="EMBL" id="KAJ1352937.1"/>
    </source>
</evidence>
<sequence>MSLIANNKILSWLTLRDARLLQNGNGSSWASTIVISVTRATEFNSVTKKKEDFGRKKSLRERVIDLNEAKDTRQRRQLQ</sequence>